<sequence>MFQYIMNGVLSMSQSVNQLMSTNVVTVSPQQSIQEAAVLMKQQNVGSIPVVENGQICGIITDRDITLRSTAAGTASSVPVRDCMSTNLTVASPTMDVHEVAQLMAQHQVRRLPVVDNGQVVGMVAIGDLANEAIYQNEAGEALSNISLPSNEMK</sequence>
<evidence type="ECO:0000256" key="2">
    <source>
        <dbReference type="PROSITE-ProRule" id="PRU00703"/>
    </source>
</evidence>
<comment type="caution">
    <text evidence="4">The sequence shown here is derived from an EMBL/GenBank/DDBJ whole genome shotgun (WGS) entry which is preliminary data.</text>
</comment>
<accession>A0A562QR62</accession>
<organism evidence="4 5">
    <name type="scientific">Halalkalibacter nanhaiisediminis</name>
    <dbReference type="NCBI Taxonomy" id="688079"/>
    <lineage>
        <taxon>Bacteria</taxon>
        <taxon>Bacillati</taxon>
        <taxon>Bacillota</taxon>
        <taxon>Bacilli</taxon>
        <taxon>Bacillales</taxon>
        <taxon>Bacillaceae</taxon>
        <taxon>Halalkalibacter</taxon>
    </lineage>
</organism>
<protein>
    <submittedName>
        <fullName evidence="4">CBS domain-containing protein</fullName>
    </submittedName>
</protein>
<evidence type="ECO:0000313" key="5">
    <source>
        <dbReference type="Proteomes" id="UP000315711"/>
    </source>
</evidence>
<reference evidence="4 5" key="1">
    <citation type="journal article" date="2015" name="Stand. Genomic Sci.">
        <title>Genomic Encyclopedia of Bacterial and Archaeal Type Strains, Phase III: the genomes of soil and plant-associated and newly described type strains.</title>
        <authorList>
            <person name="Whitman W.B."/>
            <person name="Woyke T."/>
            <person name="Klenk H.P."/>
            <person name="Zhou Y."/>
            <person name="Lilburn T.G."/>
            <person name="Beck B.J."/>
            <person name="De Vos P."/>
            <person name="Vandamme P."/>
            <person name="Eisen J.A."/>
            <person name="Garrity G."/>
            <person name="Hugenholtz P."/>
            <person name="Kyrpides N.C."/>
        </authorList>
    </citation>
    <scope>NUCLEOTIDE SEQUENCE [LARGE SCALE GENOMIC DNA]</scope>
    <source>
        <strain evidence="4 5">CGMCC 1.10116</strain>
    </source>
</reference>
<dbReference type="EMBL" id="VLKZ01000002">
    <property type="protein sequence ID" value="TWI59163.1"/>
    <property type="molecule type" value="Genomic_DNA"/>
</dbReference>
<gene>
    <name evidence="4" type="ORF">IQ10_00875</name>
</gene>
<name>A0A562QR62_9BACI</name>
<dbReference type="InterPro" id="IPR000644">
    <property type="entry name" value="CBS_dom"/>
</dbReference>
<dbReference type="PROSITE" id="PS51371">
    <property type="entry name" value="CBS"/>
    <property type="match status" value="2"/>
</dbReference>
<feature type="domain" description="CBS" evidence="3">
    <location>
        <begin position="84"/>
        <end position="139"/>
    </location>
</feature>
<dbReference type="Proteomes" id="UP000315711">
    <property type="component" value="Unassembled WGS sequence"/>
</dbReference>
<evidence type="ECO:0000259" key="3">
    <source>
        <dbReference type="PROSITE" id="PS51371"/>
    </source>
</evidence>
<dbReference type="InterPro" id="IPR051257">
    <property type="entry name" value="Diverse_CBS-Domain"/>
</dbReference>
<dbReference type="SMART" id="SM00116">
    <property type="entry name" value="CBS"/>
    <property type="match status" value="2"/>
</dbReference>
<dbReference type="PANTHER" id="PTHR43080:SF2">
    <property type="entry name" value="CBS DOMAIN-CONTAINING PROTEIN"/>
    <property type="match status" value="1"/>
</dbReference>
<evidence type="ECO:0000313" key="4">
    <source>
        <dbReference type="EMBL" id="TWI59163.1"/>
    </source>
</evidence>
<dbReference type="PANTHER" id="PTHR43080">
    <property type="entry name" value="CBS DOMAIN-CONTAINING PROTEIN CBSX3, MITOCHONDRIAL"/>
    <property type="match status" value="1"/>
</dbReference>
<dbReference type="CDD" id="cd04622">
    <property type="entry name" value="CBS_pair_HRP1_like"/>
    <property type="match status" value="1"/>
</dbReference>
<proteinExistence type="predicted"/>
<keyword evidence="5" id="KW-1185">Reference proteome</keyword>
<keyword evidence="1 2" id="KW-0129">CBS domain</keyword>
<evidence type="ECO:0000256" key="1">
    <source>
        <dbReference type="ARBA" id="ARBA00023122"/>
    </source>
</evidence>
<feature type="domain" description="CBS" evidence="3">
    <location>
        <begin position="20"/>
        <end position="76"/>
    </location>
</feature>
<dbReference type="InterPro" id="IPR046342">
    <property type="entry name" value="CBS_dom_sf"/>
</dbReference>
<dbReference type="AlphaFoldDB" id="A0A562QR62"/>
<dbReference type="Pfam" id="PF00571">
    <property type="entry name" value="CBS"/>
    <property type="match status" value="2"/>
</dbReference>
<dbReference type="SUPFAM" id="SSF54631">
    <property type="entry name" value="CBS-domain pair"/>
    <property type="match status" value="1"/>
</dbReference>
<dbReference type="Gene3D" id="3.10.580.10">
    <property type="entry name" value="CBS-domain"/>
    <property type="match status" value="1"/>
</dbReference>